<evidence type="ECO:0000313" key="2">
    <source>
        <dbReference type="EMBL" id="TDP84492.1"/>
    </source>
</evidence>
<accession>A0A4R6RE88</accession>
<dbReference type="Pfam" id="PF07238">
    <property type="entry name" value="PilZ"/>
    <property type="match status" value="1"/>
</dbReference>
<feature type="domain" description="PilZ" evidence="1">
    <location>
        <begin position="46"/>
        <end position="130"/>
    </location>
</feature>
<reference evidence="2 3" key="1">
    <citation type="submission" date="2019-03" db="EMBL/GenBank/DDBJ databases">
        <title>Genomic Encyclopedia of Type Strains, Phase IV (KMG-IV): sequencing the most valuable type-strain genomes for metagenomic binning, comparative biology and taxonomic classification.</title>
        <authorList>
            <person name="Goeker M."/>
        </authorList>
    </citation>
    <scope>NUCLEOTIDE SEQUENCE [LARGE SCALE GENOMIC DNA]</scope>
    <source>
        <strain evidence="2 3">DSM 11901</strain>
    </source>
</reference>
<organism evidence="2 3">
    <name type="scientific">Aquabacterium commune</name>
    <dbReference type="NCBI Taxonomy" id="70586"/>
    <lineage>
        <taxon>Bacteria</taxon>
        <taxon>Pseudomonadati</taxon>
        <taxon>Pseudomonadota</taxon>
        <taxon>Betaproteobacteria</taxon>
        <taxon>Burkholderiales</taxon>
        <taxon>Aquabacterium</taxon>
    </lineage>
</organism>
<proteinExistence type="predicted"/>
<name>A0A4R6RE88_9BURK</name>
<sequence>MSEFHTTAMPSAFVPMIGKASSSTGAGLAAGGVAPTTGAMARPSVIQLVFREKGALYAAYMPAFTDGGLFVPTTRDYTLGDDIYLLLSLPEDPQRYPVAGKIAWITPANASGGRTQGVGVRFPADDKTRLLRVKIEQILGTNISSSKPTQTI</sequence>
<evidence type="ECO:0000313" key="3">
    <source>
        <dbReference type="Proteomes" id="UP000294593"/>
    </source>
</evidence>
<keyword evidence="3" id="KW-1185">Reference proteome</keyword>
<dbReference type="EMBL" id="SNXW01000003">
    <property type="protein sequence ID" value="TDP84492.1"/>
    <property type="molecule type" value="Genomic_DNA"/>
</dbReference>
<dbReference type="InterPro" id="IPR009875">
    <property type="entry name" value="PilZ_domain"/>
</dbReference>
<gene>
    <name evidence="2" type="ORF">EV672_10360</name>
</gene>
<dbReference type="AlphaFoldDB" id="A0A4R6RE88"/>
<dbReference type="Gene3D" id="2.40.10.220">
    <property type="entry name" value="predicted glycosyltransferase like domains"/>
    <property type="match status" value="1"/>
</dbReference>
<evidence type="ECO:0000259" key="1">
    <source>
        <dbReference type="Pfam" id="PF07238"/>
    </source>
</evidence>
<comment type="caution">
    <text evidence="2">The sequence shown here is derived from an EMBL/GenBank/DDBJ whole genome shotgun (WGS) entry which is preliminary data.</text>
</comment>
<dbReference type="GO" id="GO:0035438">
    <property type="term" value="F:cyclic-di-GMP binding"/>
    <property type="evidence" value="ECO:0007669"/>
    <property type="project" value="InterPro"/>
</dbReference>
<protein>
    <submittedName>
        <fullName evidence="2">Type IV pilus assembly protein PilZ</fullName>
    </submittedName>
</protein>
<dbReference type="Proteomes" id="UP000294593">
    <property type="component" value="Unassembled WGS sequence"/>
</dbReference>